<evidence type="ECO:0000313" key="2">
    <source>
        <dbReference type="Proteomes" id="UP001551482"/>
    </source>
</evidence>
<name>A0ABV3DKR3_9ACTN</name>
<keyword evidence="2" id="KW-1185">Reference proteome</keyword>
<proteinExistence type="predicted"/>
<dbReference type="RefSeq" id="WP_358356762.1">
    <property type="nucleotide sequence ID" value="NZ_JBEZFP010000061.1"/>
</dbReference>
<comment type="caution">
    <text evidence="1">The sequence shown here is derived from an EMBL/GenBank/DDBJ whole genome shotgun (WGS) entry which is preliminary data.</text>
</comment>
<dbReference type="EMBL" id="JBEZFP010000061">
    <property type="protein sequence ID" value="MEU8136328.1"/>
    <property type="molecule type" value="Genomic_DNA"/>
</dbReference>
<evidence type="ECO:0000313" key="1">
    <source>
        <dbReference type="EMBL" id="MEU8136328.1"/>
    </source>
</evidence>
<sequence length="54" mass="6175">MSMVSFRDEDPVEGPMLWDDQDGDLPFEVVRRFLNEVAELLAGLGLWTEYPSSN</sequence>
<reference evidence="1 2" key="1">
    <citation type="submission" date="2024-06" db="EMBL/GenBank/DDBJ databases">
        <title>The Natural Products Discovery Center: Release of the First 8490 Sequenced Strains for Exploring Actinobacteria Biosynthetic Diversity.</title>
        <authorList>
            <person name="Kalkreuter E."/>
            <person name="Kautsar S.A."/>
            <person name="Yang D."/>
            <person name="Bader C.D."/>
            <person name="Teijaro C.N."/>
            <person name="Fluegel L."/>
            <person name="Davis C.M."/>
            <person name="Simpson J.R."/>
            <person name="Lauterbach L."/>
            <person name="Steele A.D."/>
            <person name="Gui C."/>
            <person name="Meng S."/>
            <person name="Li G."/>
            <person name="Viehrig K."/>
            <person name="Ye F."/>
            <person name="Su P."/>
            <person name="Kiefer A.F."/>
            <person name="Nichols A."/>
            <person name="Cepeda A.J."/>
            <person name="Yan W."/>
            <person name="Fan B."/>
            <person name="Jiang Y."/>
            <person name="Adhikari A."/>
            <person name="Zheng C.-J."/>
            <person name="Schuster L."/>
            <person name="Cowan T.M."/>
            <person name="Smanski M.J."/>
            <person name="Chevrette M.G."/>
            <person name="De Carvalho L.P.S."/>
            <person name="Shen B."/>
        </authorList>
    </citation>
    <scope>NUCLEOTIDE SEQUENCE [LARGE SCALE GENOMIC DNA]</scope>
    <source>
        <strain evidence="1 2">NPDC048946</strain>
    </source>
</reference>
<dbReference type="Proteomes" id="UP001551482">
    <property type="component" value="Unassembled WGS sequence"/>
</dbReference>
<organism evidence="1 2">
    <name type="scientific">Streptodolium elevatio</name>
    <dbReference type="NCBI Taxonomy" id="3157996"/>
    <lineage>
        <taxon>Bacteria</taxon>
        <taxon>Bacillati</taxon>
        <taxon>Actinomycetota</taxon>
        <taxon>Actinomycetes</taxon>
        <taxon>Kitasatosporales</taxon>
        <taxon>Streptomycetaceae</taxon>
        <taxon>Streptodolium</taxon>
    </lineage>
</organism>
<protein>
    <submittedName>
        <fullName evidence="1">Uncharacterized protein</fullName>
    </submittedName>
</protein>
<gene>
    <name evidence="1" type="ORF">AB0C36_22815</name>
</gene>
<accession>A0ABV3DKR3</accession>